<dbReference type="EMBL" id="AHHD01000699">
    <property type="protein sequence ID" value="EKG09382.1"/>
    <property type="molecule type" value="Genomic_DNA"/>
</dbReference>
<organism evidence="1 2">
    <name type="scientific">Macrophomina phaseolina (strain MS6)</name>
    <name type="common">Charcoal rot fungus</name>
    <dbReference type="NCBI Taxonomy" id="1126212"/>
    <lineage>
        <taxon>Eukaryota</taxon>
        <taxon>Fungi</taxon>
        <taxon>Dikarya</taxon>
        <taxon>Ascomycota</taxon>
        <taxon>Pezizomycotina</taxon>
        <taxon>Dothideomycetes</taxon>
        <taxon>Dothideomycetes incertae sedis</taxon>
        <taxon>Botryosphaeriales</taxon>
        <taxon>Botryosphaeriaceae</taxon>
        <taxon>Macrophomina</taxon>
    </lineage>
</organism>
<evidence type="ECO:0000313" key="2">
    <source>
        <dbReference type="Proteomes" id="UP000007129"/>
    </source>
</evidence>
<gene>
    <name evidence="1" type="ORF">MPH_13588</name>
</gene>
<name>K2R936_MACPH</name>
<evidence type="ECO:0000313" key="1">
    <source>
        <dbReference type="EMBL" id="EKG09382.1"/>
    </source>
</evidence>
<dbReference type="HOGENOM" id="CLU_1283463_0_0_1"/>
<comment type="caution">
    <text evidence="1">The sequence shown here is derived from an EMBL/GenBank/DDBJ whole genome shotgun (WGS) entry which is preliminary data.</text>
</comment>
<proteinExistence type="predicted"/>
<dbReference type="InParanoid" id="K2R936"/>
<dbReference type="AlphaFoldDB" id="K2R936"/>
<protein>
    <submittedName>
        <fullName evidence="1">Uncharacterized protein</fullName>
    </submittedName>
</protein>
<sequence length="215" mass="22838">MANTAHSTGGIQDRQIFLQYANRRIVVVSIVACDITNGLSAVVLLEAAKKDWSDILATVRAENTPKGKEAGPEGARVVDEVSVYCAVCPFVALVGGPYICTDIDLAPRPGDHLLTFSLRSSESLIHLLMHDGLCASMAFAAGPPIIINSRSSSETACLKVRSSLITVSVNLCLNWTSLKGVTSERLLGVDETLREGEFDDLGGLAGLKTPCLVPK</sequence>
<dbReference type="Proteomes" id="UP000007129">
    <property type="component" value="Unassembled WGS sequence"/>
</dbReference>
<dbReference type="VEuPathDB" id="FungiDB:MPH_13588"/>
<accession>K2R936</accession>
<reference evidence="1 2" key="1">
    <citation type="journal article" date="2012" name="BMC Genomics">
        <title>Tools to kill: Genome of one of the most destructive plant pathogenic fungi Macrophomina phaseolina.</title>
        <authorList>
            <person name="Islam M.S."/>
            <person name="Haque M.S."/>
            <person name="Islam M.M."/>
            <person name="Emdad E.M."/>
            <person name="Halim A."/>
            <person name="Hossen Q.M.M."/>
            <person name="Hossain M.Z."/>
            <person name="Ahmed B."/>
            <person name="Rahim S."/>
            <person name="Rahman M.S."/>
            <person name="Alam M.M."/>
            <person name="Hou S."/>
            <person name="Wan X."/>
            <person name="Saito J.A."/>
            <person name="Alam M."/>
        </authorList>
    </citation>
    <scope>NUCLEOTIDE SEQUENCE [LARGE SCALE GENOMIC DNA]</scope>
    <source>
        <strain evidence="1 2">MS6</strain>
    </source>
</reference>